<accession>A0A0D2YFV1</accession>
<comment type="similarity">
    <text evidence="1">Belongs to the glycosyltransferase 34 family.</text>
</comment>
<feature type="domain" description="Nucleotide-diphospho-sugar transferase" evidence="5">
    <location>
        <begin position="167"/>
        <end position="297"/>
    </location>
</feature>
<dbReference type="InterPro" id="IPR029044">
    <property type="entry name" value="Nucleotide-diphossugar_trans"/>
</dbReference>
<evidence type="ECO:0000256" key="4">
    <source>
        <dbReference type="ARBA" id="ARBA00022679"/>
    </source>
</evidence>
<sequence>MDALLLHRANRRKGVLLAMAILLIFGLATHTWGLYFSSTRDSSFYMSPSSPPPAKLAENIPQLMHHLWKPFLHDINTTDFLTKEGYYYKYPKDTHHWSQPLRKKLLILDVDTRLDTGPGGIMNKTTLNSKGMTGRTAGMMNHYLYAMIHGYDYRFIRAPSYPNRHGTWVKVSMIREALKTHKIVVFLDADAIFMYPHLPFEWLMRLWNITDNTLVAMANDPNSPRNRDANGQVMQNTGFIIAQQSNRTQELFYNWEQCPTDIKYKGCKRWGKVWAHEQAAFSNHVRYDYNSTEEVRVIPCMDGNGAPYIGDKTCGGVFIRHHWFHKDYPIKDMHQLILDAFVSRLHAGFHHNQQGNFVDASHHTYPLQSLNI</sequence>
<name>A0A0D2YFV1_FUSOF</name>
<dbReference type="GO" id="GO:0006487">
    <property type="term" value="P:protein N-linked glycosylation"/>
    <property type="evidence" value="ECO:0007669"/>
    <property type="project" value="TreeGrafter"/>
</dbReference>
<keyword evidence="4" id="KW-0808">Transferase</keyword>
<evidence type="ECO:0000256" key="3">
    <source>
        <dbReference type="ARBA" id="ARBA00022676"/>
    </source>
</evidence>
<evidence type="ECO:0000259" key="5">
    <source>
        <dbReference type="Pfam" id="PF03407"/>
    </source>
</evidence>
<dbReference type="InterPro" id="IPR005069">
    <property type="entry name" value="Nucl-diP-sugar_transferase"/>
</dbReference>
<evidence type="ECO:0000313" key="7">
    <source>
        <dbReference type="Proteomes" id="UP000002489"/>
    </source>
</evidence>
<dbReference type="GO" id="GO:0016757">
    <property type="term" value="F:glycosyltransferase activity"/>
    <property type="evidence" value="ECO:0007669"/>
    <property type="project" value="UniProtKB-KW"/>
</dbReference>
<reference evidence="7" key="1">
    <citation type="journal article" date="2012" name="Mol. Plant Microbe Interact.">
        <title>A highly conserved effector in Fusarium oxysporum is required for full virulence on Arabidopsis.</title>
        <authorList>
            <person name="Thatcher L.F."/>
            <person name="Gardiner D.M."/>
            <person name="Kazan K."/>
            <person name="Manners J."/>
        </authorList>
    </citation>
    <scope>NUCLEOTIDE SEQUENCE [LARGE SCALE GENOMIC DNA]</scope>
    <source>
        <strain evidence="7">Fo5176</strain>
    </source>
</reference>
<evidence type="ECO:0000313" key="6">
    <source>
        <dbReference type="EnsemblFungi" id="FOXG_15189P0"/>
    </source>
</evidence>
<comment type="similarity">
    <text evidence="2">Belongs to the glycosyltransferase 77 family.</text>
</comment>
<organism evidence="6 7">
    <name type="scientific">Fusarium oxysporum (strain Fo5176)</name>
    <name type="common">Fusarium vascular wilt</name>
    <dbReference type="NCBI Taxonomy" id="660025"/>
    <lineage>
        <taxon>Eukaryota</taxon>
        <taxon>Fungi</taxon>
        <taxon>Dikarya</taxon>
        <taxon>Ascomycota</taxon>
        <taxon>Pezizomycotina</taxon>
        <taxon>Sordariomycetes</taxon>
        <taxon>Hypocreomycetidae</taxon>
        <taxon>Hypocreales</taxon>
        <taxon>Nectriaceae</taxon>
        <taxon>Fusarium</taxon>
        <taxon>Fusarium oxysporum species complex</taxon>
    </lineage>
</organism>
<dbReference type="PANTHER" id="PTHR31306:SF3">
    <property type="entry name" value="NUCLEOTIDE-DIPHOSPHO-SUGAR TRANSFERASE DOMAIN-CONTAINING PROTEIN"/>
    <property type="match status" value="1"/>
</dbReference>
<dbReference type="EnsemblFungi" id="FOXG_15189T0">
    <property type="protein sequence ID" value="FOXG_15189P0"/>
    <property type="gene ID" value="FOXG_15189"/>
</dbReference>
<keyword evidence="3" id="KW-0328">Glycosyltransferase</keyword>
<protein>
    <recommendedName>
        <fullName evidence="5">Nucleotide-diphospho-sugar transferase domain-containing protein</fullName>
    </recommendedName>
</protein>
<evidence type="ECO:0000256" key="1">
    <source>
        <dbReference type="ARBA" id="ARBA00005664"/>
    </source>
</evidence>
<dbReference type="InterPro" id="IPR008630">
    <property type="entry name" value="Glyco_trans_34"/>
</dbReference>
<dbReference type="Pfam" id="PF03407">
    <property type="entry name" value="Nucleotid_trans"/>
    <property type="match status" value="1"/>
</dbReference>
<dbReference type="PANTHER" id="PTHR31306">
    <property type="entry name" value="ALPHA-1,6-MANNOSYLTRANSFERASE MNN11-RELATED"/>
    <property type="match status" value="1"/>
</dbReference>
<dbReference type="Gene3D" id="3.90.550.10">
    <property type="entry name" value="Spore Coat Polysaccharide Biosynthesis Protein SpsA, Chain A"/>
    <property type="match status" value="1"/>
</dbReference>
<dbReference type="GO" id="GO:0000139">
    <property type="term" value="C:Golgi membrane"/>
    <property type="evidence" value="ECO:0007669"/>
    <property type="project" value="TreeGrafter"/>
</dbReference>
<dbReference type="Proteomes" id="UP000002489">
    <property type="component" value="Unassembled WGS sequence"/>
</dbReference>
<proteinExistence type="inferred from homology"/>
<reference evidence="6" key="2">
    <citation type="submission" date="2025-08" db="UniProtKB">
        <authorList>
            <consortium name="EnsemblFungi"/>
        </authorList>
    </citation>
    <scope>IDENTIFICATION</scope>
    <source>
        <strain evidence="6">4287 / CBS 123668 / FGSC 9935 / NRRL 34936</strain>
    </source>
</reference>
<evidence type="ECO:0000256" key="2">
    <source>
        <dbReference type="ARBA" id="ARBA00007033"/>
    </source>
</evidence>
<dbReference type="AlphaFoldDB" id="A0A0D2YFV1"/>